<evidence type="ECO:0000313" key="8">
    <source>
        <dbReference type="EMBL" id="KAA9325192.1"/>
    </source>
</evidence>
<dbReference type="Pfam" id="PF02779">
    <property type="entry name" value="Transket_pyr"/>
    <property type="match status" value="1"/>
</dbReference>
<evidence type="ECO:0000256" key="2">
    <source>
        <dbReference type="ARBA" id="ARBA00003906"/>
    </source>
</evidence>
<gene>
    <name evidence="8" type="ORF">F0P94_18360</name>
</gene>
<evidence type="ECO:0000256" key="3">
    <source>
        <dbReference type="ARBA" id="ARBA00012277"/>
    </source>
</evidence>
<dbReference type="InterPro" id="IPR009014">
    <property type="entry name" value="Transketo_C/PFOR_II"/>
</dbReference>
<dbReference type="SUPFAM" id="SSF52922">
    <property type="entry name" value="TK C-terminal domain-like"/>
    <property type="match status" value="1"/>
</dbReference>
<feature type="domain" description="Transketolase-like pyrimidine-binding" evidence="7">
    <location>
        <begin position="357"/>
        <end position="533"/>
    </location>
</feature>
<dbReference type="InterPro" id="IPR033248">
    <property type="entry name" value="Transketolase_C"/>
</dbReference>
<dbReference type="Pfam" id="PF00676">
    <property type="entry name" value="E1_dh"/>
    <property type="match status" value="1"/>
</dbReference>
<dbReference type="Gene3D" id="3.40.50.920">
    <property type="match status" value="1"/>
</dbReference>
<dbReference type="AlphaFoldDB" id="A0A5N1IHS9"/>
<dbReference type="RefSeq" id="WP_150905805.1">
    <property type="nucleotide sequence ID" value="NZ_VTWT01000013.1"/>
</dbReference>
<comment type="cofactor">
    <cofactor evidence="1">
        <name>thiamine diphosphate</name>
        <dbReference type="ChEBI" id="CHEBI:58937"/>
    </cofactor>
</comment>
<organism evidence="8 9">
    <name type="scientific">Adhaeribacter soli</name>
    <dbReference type="NCBI Taxonomy" id="2607655"/>
    <lineage>
        <taxon>Bacteria</taxon>
        <taxon>Pseudomonadati</taxon>
        <taxon>Bacteroidota</taxon>
        <taxon>Cytophagia</taxon>
        <taxon>Cytophagales</taxon>
        <taxon>Hymenobacteraceae</taxon>
        <taxon>Adhaeribacter</taxon>
    </lineage>
</organism>
<comment type="caution">
    <text evidence="8">The sequence shown here is derived from an EMBL/GenBank/DDBJ whole genome shotgun (WGS) entry which is preliminary data.</text>
</comment>
<name>A0A5N1IHS9_9BACT</name>
<feature type="region of interest" description="Disordered" evidence="6">
    <location>
        <begin position="323"/>
        <end position="353"/>
    </location>
</feature>
<dbReference type="InterPro" id="IPR029061">
    <property type="entry name" value="THDP-binding"/>
</dbReference>
<dbReference type="Proteomes" id="UP000326570">
    <property type="component" value="Unassembled WGS sequence"/>
</dbReference>
<evidence type="ECO:0000259" key="7">
    <source>
        <dbReference type="SMART" id="SM00861"/>
    </source>
</evidence>
<dbReference type="InterPro" id="IPR001017">
    <property type="entry name" value="DH_E1"/>
</dbReference>
<evidence type="ECO:0000256" key="4">
    <source>
        <dbReference type="ARBA" id="ARBA00023002"/>
    </source>
</evidence>
<dbReference type="SUPFAM" id="SSF52518">
    <property type="entry name" value="Thiamin diphosphate-binding fold (THDP-binding)"/>
    <property type="match status" value="2"/>
</dbReference>
<dbReference type="GO" id="GO:0007584">
    <property type="term" value="P:response to nutrient"/>
    <property type="evidence" value="ECO:0007669"/>
    <property type="project" value="TreeGrafter"/>
</dbReference>
<dbReference type="Pfam" id="PF02780">
    <property type="entry name" value="Transketolase_C"/>
    <property type="match status" value="1"/>
</dbReference>
<evidence type="ECO:0000256" key="5">
    <source>
        <dbReference type="ARBA" id="ARBA00023052"/>
    </source>
</evidence>
<dbReference type="PANTHER" id="PTHR42980">
    <property type="entry name" value="2-OXOISOVALERATE DEHYDROGENASE SUBUNIT BETA-RELATED"/>
    <property type="match status" value="1"/>
</dbReference>
<proteinExistence type="predicted"/>
<dbReference type="EMBL" id="VTWT01000013">
    <property type="protein sequence ID" value="KAA9325192.1"/>
    <property type="molecule type" value="Genomic_DNA"/>
</dbReference>
<keyword evidence="9" id="KW-1185">Reference proteome</keyword>
<dbReference type="InterPro" id="IPR005475">
    <property type="entry name" value="Transketolase-like_Pyr-bd"/>
</dbReference>
<protein>
    <recommendedName>
        <fullName evidence="3">3-methyl-2-oxobutanoate dehydrogenase (2-methylpropanoyl-transferring)</fullName>
        <ecNumber evidence="3">1.2.4.4</ecNumber>
    </recommendedName>
</protein>
<dbReference type="Gene3D" id="3.40.50.970">
    <property type="match status" value="2"/>
</dbReference>
<dbReference type="CDD" id="cd02000">
    <property type="entry name" value="TPP_E1_PDC_ADC_BCADC"/>
    <property type="match status" value="1"/>
</dbReference>
<evidence type="ECO:0000256" key="6">
    <source>
        <dbReference type="SAM" id="MobiDB-lite"/>
    </source>
</evidence>
<dbReference type="SMART" id="SM00861">
    <property type="entry name" value="Transket_pyr"/>
    <property type="match status" value="1"/>
</dbReference>
<dbReference type="GO" id="GO:0003863">
    <property type="term" value="F:branched-chain 2-oxo acid dehydrogenase activity"/>
    <property type="evidence" value="ECO:0007669"/>
    <property type="project" value="UniProtKB-EC"/>
</dbReference>
<reference evidence="8 9" key="1">
    <citation type="submission" date="2019-09" db="EMBL/GenBank/DDBJ databases">
        <title>Genome sequence of Adhaeribacter sp. M2.</title>
        <authorList>
            <person name="Srinivasan S."/>
        </authorList>
    </citation>
    <scope>NUCLEOTIDE SEQUENCE [LARGE SCALE GENOMIC DNA]</scope>
    <source>
        <strain evidence="8 9">M2</strain>
    </source>
</reference>
<evidence type="ECO:0000313" key="9">
    <source>
        <dbReference type="Proteomes" id="UP000326570"/>
    </source>
</evidence>
<dbReference type="GO" id="GO:0009083">
    <property type="term" value="P:branched-chain amino acid catabolic process"/>
    <property type="evidence" value="ECO:0007669"/>
    <property type="project" value="TreeGrafter"/>
</dbReference>
<keyword evidence="5" id="KW-0786">Thiamine pyrophosphate</keyword>
<dbReference type="PANTHER" id="PTHR42980:SF1">
    <property type="entry name" value="2-OXOISOVALERATE DEHYDROGENASE SUBUNIT BETA, MITOCHONDRIAL"/>
    <property type="match status" value="1"/>
</dbReference>
<dbReference type="CDD" id="cd07036">
    <property type="entry name" value="TPP_PYR_E1-PDHc-beta_like"/>
    <property type="match status" value="1"/>
</dbReference>
<dbReference type="EC" id="1.2.4.4" evidence="3"/>
<accession>A0A5N1IHS9</accession>
<evidence type="ECO:0000256" key="1">
    <source>
        <dbReference type="ARBA" id="ARBA00001964"/>
    </source>
</evidence>
<keyword evidence="4" id="KW-0560">Oxidoreductase</keyword>
<comment type="function">
    <text evidence="2">E1 component of the 2-oxoglutarate dehydrogenase (OGDH) complex which catalyzes the decarboxylation of 2-oxoglutarate, the first step in the conversion of 2-oxoglutarate to succinyl-CoA and CO(2).</text>
</comment>
<sequence>MLNEVASAEKVAVSVMLKAYKLMLTAKTMADTYEENKTVCSKYVHSTSRGHEAIQLATAFQLKPYDFASLYYRDESVLLGMGLTPYELMLQLMAKADDPFSGGRTYYGHPSLRREGFPVIPHQSSATGMQAIPATGMAHAISYLESQHLRNSEETPSVVLCSLGDGSVTEGEVAEAFQMAVLKNLPIVYLVQDNDWGISATGKEMRAMDAYEYAAGFKGMQRMRVNGSDFISSYEGMALAFQYVREERKPILVHAKCPLLGHHTSGVRREWYRGDNLAEHALTDPIPQLEKHLLAADISQNQLEEIAAEVKAYVQQQYEKALAAPNPDPSTFDQHEFAPTPVTEEKGNRTPAGGEKTIMVDAALHAVDDILKTYPEALFYGQDVGGELGGVFREAALLAKKYGDERVFNTPIQEAYIVGSTAGMSAVGAKAIVEIQFADYIWPGINQLVEELSKSCYLSMGKFPIQSLIRVPIGAYGGGGPYHSGSVESTLLNIRGIKVVYPSNAADMKGLMKAAFLDPNPVVMLEHKGLYWSKVAGTEDAKTIEPDTDYILPLGKANVVQHASEEQLRLGNTLTVITYGMGVYWAKTASKQFEGSVEIVDLRTLNPLDFETVVNSVKKHGKVLVLTEEPLMNSFAESLAGRISKECFQQLDAPVFTLGAANLPAIALNVELEKMMLPNPDKVAAAFDELLNY</sequence>